<reference evidence="1" key="1">
    <citation type="submission" date="2020-08" db="EMBL/GenBank/DDBJ databases">
        <title>Multicomponent nature underlies the extraordinary mechanical properties of spider dragline silk.</title>
        <authorList>
            <person name="Kono N."/>
            <person name="Nakamura H."/>
            <person name="Mori M."/>
            <person name="Yoshida Y."/>
            <person name="Ohtoshi R."/>
            <person name="Malay A.D."/>
            <person name="Moran D.A.P."/>
            <person name="Tomita M."/>
            <person name="Numata K."/>
            <person name="Arakawa K."/>
        </authorList>
    </citation>
    <scope>NUCLEOTIDE SEQUENCE</scope>
</reference>
<organism evidence="1 2">
    <name type="scientific">Trichonephila inaurata madagascariensis</name>
    <dbReference type="NCBI Taxonomy" id="2747483"/>
    <lineage>
        <taxon>Eukaryota</taxon>
        <taxon>Metazoa</taxon>
        <taxon>Ecdysozoa</taxon>
        <taxon>Arthropoda</taxon>
        <taxon>Chelicerata</taxon>
        <taxon>Arachnida</taxon>
        <taxon>Araneae</taxon>
        <taxon>Araneomorphae</taxon>
        <taxon>Entelegynae</taxon>
        <taxon>Araneoidea</taxon>
        <taxon>Nephilidae</taxon>
        <taxon>Trichonephila</taxon>
        <taxon>Trichonephila inaurata</taxon>
    </lineage>
</organism>
<evidence type="ECO:0000313" key="1">
    <source>
        <dbReference type="EMBL" id="GFY61619.1"/>
    </source>
</evidence>
<gene>
    <name evidence="1" type="ORF">TNIN_254371</name>
</gene>
<name>A0A8X6Y2B2_9ARAC</name>
<protein>
    <submittedName>
        <fullName evidence="1">Uncharacterized protein</fullName>
    </submittedName>
</protein>
<proteinExistence type="predicted"/>
<accession>A0A8X6Y2B2</accession>
<keyword evidence="2" id="KW-1185">Reference proteome</keyword>
<sequence length="67" mass="7679">MNAFRVRFPESSEKINPPDVQRGSVQAAVRTDVCRPVVWPDIGQNFPSLADNELRWRKSVLLFPQIV</sequence>
<evidence type="ECO:0000313" key="2">
    <source>
        <dbReference type="Proteomes" id="UP000886998"/>
    </source>
</evidence>
<comment type="caution">
    <text evidence="1">The sequence shown here is derived from an EMBL/GenBank/DDBJ whole genome shotgun (WGS) entry which is preliminary data.</text>
</comment>
<dbReference type="EMBL" id="BMAV01013719">
    <property type="protein sequence ID" value="GFY61619.1"/>
    <property type="molecule type" value="Genomic_DNA"/>
</dbReference>
<dbReference type="AlphaFoldDB" id="A0A8X6Y2B2"/>
<dbReference type="Proteomes" id="UP000886998">
    <property type="component" value="Unassembled WGS sequence"/>
</dbReference>